<organism evidence="1">
    <name type="scientific">marine sediment metagenome</name>
    <dbReference type="NCBI Taxonomy" id="412755"/>
    <lineage>
        <taxon>unclassified sequences</taxon>
        <taxon>metagenomes</taxon>
        <taxon>ecological metagenomes</taxon>
    </lineage>
</organism>
<name>X1AR22_9ZZZZ</name>
<dbReference type="AlphaFoldDB" id="X1AR22"/>
<proteinExistence type="predicted"/>
<reference evidence="1" key="1">
    <citation type="journal article" date="2014" name="Front. Microbiol.">
        <title>High frequency of phylogenetically diverse reductive dehalogenase-homologous genes in deep subseafloor sedimentary metagenomes.</title>
        <authorList>
            <person name="Kawai M."/>
            <person name="Futagami T."/>
            <person name="Toyoda A."/>
            <person name="Takaki Y."/>
            <person name="Nishi S."/>
            <person name="Hori S."/>
            <person name="Arai W."/>
            <person name="Tsubouchi T."/>
            <person name="Morono Y."/>
            <person name="Uchiyama I."/>
            <person name="Ito T."/>
            <person name="Fujiyama A."/>
            <person name="Inagaki F."/>
            <person name="Takami H."/>
        </authorList>
    </citation>
    <scope>NUCLEOTIDE SEQUENCE</scope>
    <source>
        <strain evidence="1">Expedition CK06-06</strain>
    </source>
</reference>
<comment type="caution">
    <text evidence="1">The sequence shown here is derived from an EMBL/GenBank/DDBJ whole genome shotgun (WGS) entry which is preliminary data.</text>
</comment>
<protein>
    <submittedName>
        <fullName evidence="1">Uncharacterized protein</fullName>
    </submittedName>
</protein>
<gene>
    <name evidence="1" type="ORF">S01H4_26473</name>
</gene>
<accession>X1AR22</accession>
<sequence>MTEICTVIECGSRDKVERALMISLISALASKNQVELREVFGAWRERGNEKG</sequence>
<dbReference type="EMBL" id="BART01012771">
    <property type="protein sequence ID" value="GAG85170.1"/>
    <property type="molecule type" value="Genomic_DNA"/>
</dbReference>
<evidence type="ECO:0000313" key="1">
    <source>
        <dbReference type="EMBL" id="GAG85170.1"/>
    </source>
</evidence>